<dbReference type="EMBL" id="BAAALG010000008">
    <property type="protein sequence ID" value="GAA1101731.1"/>
    <property type="molecule type" value="Genomic_DNA"/>
</dbReference>
<sequence>MAAAGERLAAGPLDADHVGAEVGEHHAGMGAGADSGDLHDLDAAQRASALTEFESHAAIVTDLVSELQGRPTSNLFYFTVTRATPAMQLVA</sequence>
<organism evidence="1 2">
    <name type="scientific">Nocardioides dubius</name>
    <dbReference type="NCBI Taxonomy" id="317019"/>
    <lineage>
        <taxon>Bacteria</taxon>
        <taxon>Bacillati</taxon>
        <taxon>Actinomycetota</taxon>
        <taxon>Actinomycetes</taxon>
        <taxon>Propionibacteriales</taxon>
        <taxon>Nocardioidaceae</taxon>
        <taxon>Nocardioides</taxon>
    </lineage>
</organism>
<keyword evidence="2" id="KW-1185">Reference proteome</keyword>
<evidence type="ECO:0000313" key="2">
    <source>
        <dbReference type="Proteomes" id="UP001501581"/>
    </source>
</evidence>
<accession>A0ABN1TVN3</accession>
<comment type="caution">
    <text evidence="1">The sequence shown here is derived from an EMBL/GenBank/DDBJ whole genome shotgun (WGS) entry which is preliminary data.</text>
</comment>
<evidence type="ECO:0000313" key="1">
    <source>
        <dbReference type="EMBL" id="GAA1101731.1"/>
    </source>
</evidence>
<reference evidence="1 2" key="1">
    <citation type="journal article" date="2019" name="Int. J. Syst. Evol. Microbiol.">
        <title>The Global Catalogue of Microorganisms (GCM) 10K type strain sequencing project: providing services to taxonomists for standard genome sequencing and annotation.</title>
        <authorList>
            <consortium name="The Broad Institute Genomics Platform"/>
            <consortium name="The Broad Institute Genome Sequencing Center for Infectious Disease"/>
            <person name="Wu L."/>
            <person name="Ma J."/>
        </authorList>
    </citation>
    <scope>NUCLEOTIDE SEQUENCE [LARGE SCALE GENOMIC DNA]</scope>
    <source>
        <strain evidence="1 2">JCM 13008</strain>
    </source>
</reference>
<name>A0ABN1TVN3_9ACTN</name>
<dbReference type="Proteomes" id="UP001501581">
    <property type="component" value="Unassembled WGS sequence"/>
</dbReference>
<protein>
    <submittedName>
        <fullName evidence="1">Uncharacterized protein</fullName>
    </submittedName>
</protein>
<gene>
    <name evidence="1" type="ORF">GCM10009668_20080</name>
</gene>
<proteinExistence type="predicted"/>